<dbReference type="InterPro" id="IPR006634">
    <property type="entry name" value="TLC-dom"/>
</dbReference>
<dbReference type="OrthoDB" id="10266980at2759"/>
<dbReference type="SMART" id="SM00724">
    <property type="entry name" value="TLC"/>
    <property type="match status" value="1"/>
</dbReference>
<reference evidence="8" key="1">
    <citation type="submission" date="2021-01" db="EMBL/GenBank/DDBJ databases">
        <authorList>
            <person name="Corre E."/>
            <person name="Pelletier E."/>
            <person name="Niang G."/>
            <person name="Scheremetjew M."/>
            <person name="Finn R."/>
            <person name="Kale V."/>
            <person name="Holt S."/>
            <person name="Cochrane G."/>
            <person name="Meng A."/>
            <person name="Brown T."/>
            <person name="Cohen L."/>
        </authorList>
    </citation>
    <scope>NUCLEOTIDE SEQUENCE</scope>
    <source>
        <strain evidence="8">CCMP1756</strain>
    </source>
</reference>
<reference evidence="9" key="2">
    <citation type="submission" date="2021-11" db="EMBL/GenBank/DDBJ databases">
        <authorList>
            <consortium name="Genoscope - CEA"/>
            <person name="William W."/>
        </authorList>
    </citation>
    <scope>NUCLEOTIDE SEQUENCE</scope>
</reference>
<dbReference type="EMBL" id="HBIW01014409">
    <property type="protein sequence ID" value="CAE0696956.1"/>
    <property type="molecule type" value="Transcribed_RNA"/>
</dbReference>
<dbReference type="AlphaFoldDB" id="A0A7S4E8K1"/>
<evidence type="ECO:0000256" key="4">
    <source>
        <dbReference type="ARBA" id="ARBA00023136"/>
    </source>
</evidence>
<evidence type="ECO:0000259" key="7">
    <source>
        <dbReference type="PROSITE" id="PS50922"/>
    </source>
</evidence>
<evidence type="ECO:0000256" key="2">
    <source>
        <dbReference type="ARBA" id="ARBA00022692"/>
    </source>
</evidence>
<evidence type="ECO:0000313" key="10">
    <source>
        <dbReference type="Proteomes" id="UP000789595"/>
    </source>
</evidence>
<dbReference type="EMBL" id="CAKKNE010000002">
    <property type="protein sequence ID" value="CAH0369304.1"/>
    <property type="molecule type" value="Genomic_DNA"/>
</dbReference>
<accession>A0A7S4E8K1</accession>
<keyword evidence="2 5" id="KW-0812">Transmembrane</keyword>
<keyword evidence="3 6" id="KW-1133">Transmembrane helix</keyword>
<dbReference type="InterPro" id="IPR050846">
    <property type="entry name" value="TLCD"/>
</dbReference>
<comment type="subcellular location">
    <subcellularLocation>
        <location evidence="1">Membrane</location>
        <topology evidence="1">Multi-pass membrane protein</topology>
    </subcellularLocation>
</comment>
<dbReference type="PROSITE" id="PS50922">
    <property type="entry name" value="TLC"/>
    <property type="match status" value="1"/>
</dbReference>
<evidence type="ECO:0000256" key="5">
    <source>
        <dbReference type="PROSITE-ProRule" id="PRU00205"/>
    </source>
</evidence>
<evidence type="ECO:0000256" key="1">
    <source>
        <dbReference type="ARBA" id="ARBA00004141"/>
    </source>
</evidence>
<feature type="transmembrane region" description="Helical" evidence="6">
    <location>
        <begin position="243"/>
        <end position="264"/>
    </location>
</feature>
<dbReference type="GO" id="GO:0055088">
    <property type="term" value="P:lipid homeostasis"/>
    <property type="evidence" value="ECO:0007669"/>
    <property type="project" value="TreeGrafter"/>
</dbReference>
<dbReference type="PANTHER" id="PTHR13439">
    <property type="entry name" value="CT120 PROTEIN"/>
    <property type="match status" value="1"/>
</dbReference>
<organism evidence="8">
    <name type="scientific">Pelagomonas calceolata</name>
    <dbReference type="NCBI Taxonomy" id="35677"/>
    <lineage>
        <taxon>Eukaryota</taxon>
        <taxon>Sar</taxon>
        <taxon>Stramenopiles</taxon>
        <taxon>Ochrophyta</taxon>
        <taxon>Pelagophyceae</taxon>
        <taxon>Pelagomonadales</taxon>
        <taxon>Pelagomonadaceae</taxon>
        <taxon>Pelagomonas</taxon>
    </lineage>
</organism>
<gene>
    <name evidence="8" type="ORF">PCAL00307_LOCUS12392</name>
    <name evidence="9" type="ORF">PECAL_2P24240</name>
</gene>
<keyword evidence="10" id="KW-1185">Reference proteome</keyword>
<dbReference type="Proteomes" id="UP000789595">
    <property type="component" value="Unassembled WGS sequence"/>
</dbReference>
<dbReference type="PANTHER" id="PTHR13439:SF0">
    <property type="entry name" value="TOPOISOMERASE I DAMAGE AFFECTED PROTEIN 4"/>
    <property type="match status" value="1"/>
</dbReference>
<sequence>MPFFSSAPPPPPPPSWEIDAALQHDFAKACAIVIAVSLTTHMIARFLPLHDVKTLQQRKTITLEHRVEAGERLLLTPFWTVIAYLAINATLELKGSRDLRWHGATFYSRWCSLLYCAKMAVDVPLSAYELREKRSAQLMMVAHHLLSFVAIGCGLATKRCAFFACMALCAEASTPFLNNITAAKLFGGQRGADSLLHFLSGIMLWIAYVPFRMVNFPIWLWVWSSDIQSDPLNTSQRCTWFELAFHPGVILLLLYLSSVWFVAITKGCVKGIRKAFQAPSRVAKDD</sequence>
<feature type="transmembrane region" description="Helical" evidence="6">
    <location>
        <begin position="195"/>
        <end position="223"/>
    </location>
</feature>
<evidence type="ECO:0000313" key="8">
    <source>
        <dbReference type="EMBL" id="CAE0696956.1"/>
    </source>
</evidence>
<evidence type="ECO:0000256" key="3">
    <source>
        <dbReference type="ARBA" id="ARBA00022989"/>
    </source>
</evidence>
<evidence type="ECO:0000313" key="9">
    <source>
        <dbReference type="EMBL" id="CAH0369304.1"/>
    </source>
</evidence>
<feature type="domain" description="TLC" evidence="7">
    <location>
        <begin position="58"/>
        <end position="273"/>
    </location>
</feature>
<evidence type="ECO:0000256" key="6">
    <source>
        <dbReference type="SAM" id="Phobius"/>
    </source>
</evidence>
<dbReference type="GO" id="GO:0005783">
    <property type="term" value="C:endoplasmic reticulum"/>
    <property type="evidence" value="ECO:0007669"/>
    <property type="project" value="TreeGrafter"/>
</dbReference>
<keyword evidence="4 5" id="KW-0472">Membrane</keyword>
<dbReference type="GO" id="GO:0016020">
    <property type="term" value="C:membrane"/>
    <property type="evidence" value="ECO:0007669"/>
    <property type="project" value="UniProtKB-SubCell"/>
</dbReference>
<proteinExistence type="predicted"/>
<protein>
    <recommendedName>
        <fullName evidence="7">TLC domain-containing protein</fullName>
    </recommendedName>
</protein>
<name>A0A7S4E8K1_9STRA</name>
<dbReference type="Pfam" id="PF03798">
    <property type="entry name" value="TRAM_LAG1_CLN8"/>
    <property type="match status" value="1"/>
</dbReference>